<dbReference type="EMBL" id="BK014849">
    <property type="protein sequence ID" value="DAD78653.1"/>
    <property type="molecule type" value="Genomic_DNA"/>
</dbReference>
<reference evidence="1" key="1">
    <citation type="journal article" date="2021" name="Proc. Natl. Acad. Sci. U.S.A.">
        <title>A Catalog of Tens of Thousands of Viruses from Human Metagenomes Reveals Hidden Associations with Chronic Diseases.</title>
        <authorList>
            <person name="Tisza M.J."/>
            <person name="Buck C.B."/>
        </authorList>
    </citation>
    <scope>NUCLEOTIDE SEQUENCE</scope>
    <source>
        <strain evidence="1">CtB3v5</strain>
    </source>
</reference>
<proteinExistence type="predicted"/>
<name>A0A8S5M8M9_9CAUD</name>
<accession>A0A8S5M8M9</accession>
<protein>
    <submittedName>
        <fullName evidence="1">Uncharacterized protein</fullName>
    </submittedName>
</protein>
<sequence length="91" mass="10935">MQSRAFHLKRANALFNFSFEKGLTNFNLYVIIKAQSRKELIKMDVIKIYNYKTDEILEKTFSDQNEADDLETILDFIGVEYERFHNGEKWY</sequence>
<organism evidence="1">
    <name type="scientific">Siphoviridae sp. ctB3v5</name>
    <dbReference type="NCBI Taxonomy" id="2826186"/>
    <lineage>
        <taxon>Viruses</taxon>
        <taxon>Duplodnaviria</taxon>
        <taxon>Heunggongvirae</taxon>
        <taxon>Uroviricota</taxon>
        <taxon>Caudoviricetes</taxon>
    </lineage>
</organism>
<evidence type="ECO:0000313" key="1">
    <source>
        <dbReference type="EMBL" id="DAD78653.1"/>
    </source>
</evidence>